<dbReference type="InterPro" id="IPR016944">
    <property type="entry name" value="UCP030066"/>
</dbReference>
<keyword evidence="4 5" id="KW-0472">Membrane</keyword>
<sequence length="138" mass="15529">MFTLMLERIEKLFKRNVMYTIFVYWISTLLLVLCLAIGAVLDLGQASSVLESLSHLGYPKFLAPILGVWKVLGSIAILIPGFQRLKEWAYAGVFFDLSGAFLSHVIVGDEFRELVPIIAILGFALISWATRPITRRLQ</sequence>
<dbReference type="PIRSF" id="PIRSF030066">
    <property type="entry name" value="UCP030066"/>
    <property type="match status" value="1"/>
</dbReference>
<gene>
    <name evidence="6" type="ORF">EHO65_17835</name>
</gene>
<feature type="transmembrane region" description="Helical" evidence="5">
    <location>
        <begin position="88"/>
        <end position="107"/>
    </location>
</feature>
<dbReference type="Pfam" id="PF13564">
    <property type="entry name" value="DoxX_2"/>
    <property type="match status" value="1"/>
</dbReference>
<keyword evidence="7" id="KW-1185">Reference proteome</keyword>
<dbReference type="GO" id="GO:0016020">
    <property type="term" value="C:membrane"/>
    <property type="evidence" value="ECO:0007669"/>
    <property type="project" value="UniProtKB-SubCell"/>
</dbReference>
<feature type="transmembrane region" description="Helical" evidence="5">
    <location>
        <begin position="61"/>
        <end position="81"/>
    </location>
</feature>
<evidence type="ECO:0000256" key="4">
    <source>
        <dbReference type="ARBA" id="ARBA00023136"/>
    </source>
</evidence>
<dbReference type="AlphaFoldDB" id="A0A4R9GYT4"/>
<evidence type="ECO:0000256" key="5">
    <source>
        <dbReference type="SAM" id="Phobius"/>
    </source>
</evidence>
<dbReference type="InterPro" id="IPR032808">
    <property type="entry name" value="DoxX"/>
</dbReference>
<protein>
    <submittedName>
        <fullName evidence="6">DoxX family protein</fullName>
    </submittedName>
</protein>
<keyword evidence="2 5" id="KW-0812">Transmembrane</keyword>
<organism evidence="6 7">
    <name type="scientific">Leptospira andrefontaineae</name>
    <dbReference type="NCBI Taxonomy" id="2484976"/>
    <lineage>
        <taxon>Bacteria</taxon>
        <taxon>Pseudomonadati</taxon>
        <taxon>Spirochaetota</taxon>
        <taxon>Spirochaetia</taxon>
        <taxon>Leptospirales</taxon>
        <taxon>Leptospiraceae</taxon>
        <taxon>Leptospira</taxon>
    </lineage>
</organism>
<name>A0A4R9GYT4_9LEPT</name>
<evidence type="ECO:0000256" key="1">
    <source>
        <dbReference type="ARBA" id="ARBA00004141"/>
    </source>
</evidence>
<comment type="subcellular location">
    <subcellularLocation>
        <location evidence="1">Membrane</location>
        <topology evidence="1">Multi-pass membrane protein</topology>
    </subcellularLocation>
</comment>
<accession>A0A4R9GYT4</accession>
<comment type="caution">
    <text evidence="6">The sequence shown here is derived from an EMBL/GenBank/DDBJ whole genome shotgun (WGS) entry which is preliminary data.</text>
</comment>
<evidence type="ECO:0000256" key="3">
    <source>
        <dbReference type="ARBA" id="ARBA00022989"/>
    </source>
</evidence>
<evidence type="ECO:0000313" key="7">
    <source>
        <dbReference type="Proteomes" id="UP000298097"/>
    </source>
</evidence>
<dbReference type="OrthoDB" id="7960583at2"/>
<keyword evidence="3 5" id="KW-1133">Transmembrane helix</keyword>
<feature type="transmembrane region" description="Helical" evidence="5">
    <location>
        <begin position="21"/>
        <end position="41"/>
    </location>
</feature>
<evidence type="ECO:0000256" key="2">
    <source>
        <dbReference type="ARBA" id="ARBA00022692"/>
    </source>
</evidence>
<dbReference type="EMBL" id="RQEY01000023">
    <property type="protein sequence ID" value="TGK36650.1"/>
    <property type="molecule type" value="Genomic_DNA"/>
</dbReference>
<evidence type="ECO:0000313" key="6">
    <source>
        <dbReference type="EMBL" id="TGK36650.1"/>
    </source>
</evidence>
<reference evidence="6" key="1">
    <citation type="journal article" date="2019" name="PLoS Negl. Trop. Dis.">
        <title>Revisiting the worldwide diversity of Leptospira species in the environment.</title>
        <authorList>
            <person name="Vincent A.T."/>
            <person name="Schiettekatte O."/>
            <person name="Bourhy P."/>
            <person name="Veyrier F.J."/>
            <person name="Picardeau M."/>
        </authorList>
    </citation>
    <scope>NUCLEOTIDE SEQUENCE [LARGE SCALE GENOMIC DNA]</scope>
    <source>
        <strain evidence="6">201800301</strain>
    </source>
</reference>
<dbReference type="Proteomes" id="UP000298097">
    <property type="component" value="Unassembled WGS sequence"/>
</dbReference>
<proteinExistence type="predicted"/>
<feature type="transmembrane region" description="Helical" evidence="5">
    <location>
        <begin position="113"/>
        <end position="130"/>
    </location>
</feature>